<sequence length="92" mass="10011">MASRLLTRTTLAPFKIATRQQAMFGAERAFSQTAGRFAGEVGGVLPVRRPVGAFRGGLLGFLSGSVLAASGMYFYVLQEYRVSNELLTEDIY</sequence>
<evidence type="ECO:0000313" key="2">
    <source>
        <dbReference type="EMBL" id="KAE9978415.1"/>
    </source>
</evidence>
<proteinExistence type="predicted"/>
<evidence type="ECO:0000313" key="4">
    <source>
        <dbReference type="Proteomes" id="UP000447873"/>
    </source>
</evidence>
<dbReference type="Proteomes" id="UP000447873">
    <property type="component" value="Unassembled WGS sequence"/>
</dbReference>
<protein>
    <submittedName>
        <fullName evidence="3">Uncharacterized protein</fullName>
    </submittedName>
</protein>
<keyword evidence="1" id="KW-0472">Membrane</keyword>
<evidence type="ECO:0000313" key="5">
    <source>
        <dbReference type="Proteomes" id="UP000490939"/>
    </source>
</evidence>
<accession>A0A8H3V6T9</accession>
<feature type="non-terminal residue" evidence="3">
    <location>
        <position position="1"/>
    </location>
</feature>
<keyword evidence="1" id="KW-1133">Transmembrane helix</keyword>
<keyword evidence="5" id="KW-1185">Reference proteome</keyword>
<dbReference type="EMBL" id="WNWS01000136">
    <property type="protein sequence ID" value="KAE9978415.1"/>
    <property type="molecule type" value="Genomic_DNA"/>
</dbReference>
<dbReference type="PANTHER" id="PTHR37849">
    <property type="entry name" value="YALI0E11605P"/>
    <property type="match status" value="1"/>
</dbReference>
<evidence type="ECO:0000313" key="3">
    <source>
        <dbReference type="EMBL" id="KAE9982206.1"/>
    </source>
</evidence>
<dbReference type="Proteomes" id="UP000490939">
    <property type="component" value="Unassembled WGS sequence"/>
</dbReference>
<evidence type="ECO:0000256" key="1">
    <source>
        <dbReference type="SAM" id="Phobius"/>
    </source>
</evidence>
<feature type="transmembrane region" description="Helical" evidence="1">
    <location>
        <begin position="58"/>
        <end position="76"/>
    </location>
</feature>
<dbReference type="AlphaFoldDB" id="A0A8H3V6T9"/>
<organism evidence="3 5">
    <name type="scientific">Venturia inaequalis</name>
    <name type="common">Apple scab fungus</name>
    <dbReference type="NCBI Taxonomy" id="5025"/>
    <lineage>
        <taxon>Eukaryota</taxon>
        <taxon>Fungi</taxon>
        <taxon>Dikarya</taxon>
        <taxon>Ascomycota</taxon>
        <taxon>Pezizomycotina</taxon>
        <taxon>Dothideomycetes</taxon>
        <taxon>Pleosporomycetidae</taxon>
        <taxon>Venturiales</taxon>
        <taxon>Venturiaceae</taxon>
        <taxon>Venturia</taxon>
    </lineage>
</organism>
<name>A0A8H3V6T9_VENIN</name>
<dbReference type="EMBL" id="WNWR01000343">
    <property type="protein sequence ID" value="KAE9982206.1"/>
    <property type="molecule type" value="Genomic_DNA"/>
</dbReference>
<keyword evidence="1" id="KW-0812">Transmembrane</keyword>
<dbReference type="PANTHER" id="PTHR37849:SF1">
    <property type="entry name" value="YALI0E11605P"/>
    <property type="match status" value="1"/>
</dbReference>
<comment type="caution">
    <text evidence="3">The sequence shown here is derived from an EMBL/GenBank/DDBJ whole genome shotgun (WGS) entry which is preliminary data.</text>
</comment>
<reference evidence="3 5" key="1">
    <citation type="submission" date="2019-07" db="EMBL/GenBank/DDBJ databases">
        <title>Venturia inaequalis Genome Resource.</title>
        <authorList>
            <person name="Lichtner F.J."/>
        </authorList>
    </citation>
    <scope>NUCLEOTIDE SEQUENCE [LARGE SCALE GENOMIC DNA]</scope>
    <source>
        <strain evidence="2 4">120213</strain>
        <strain evidence="3 5">DMI_063113</strain>
    </source>
</reference>
<gene>
    <name evidence="3" type="ORF">EG327_005915</name>
    <name evidence="2" type="ORF">EG328_001496</name>
</gene>